<dbReference type="InterPro" id="IPR051549">
    <property type="entry name" value="PEP_Utilizing_Enz"/>
</dbReference>
<dbReference type="EMBL" id="BAAAXZ010000024">
    <property type="protein sequence ID" value="GAA2913021.1"/>
    <property type="molecule type" value="Genomic_DNA"/>
</dbReference>
<dbReference type="Pfam" id="PF01326">
    <property type="entry name" value="PPDK_N"/>
    <property type="match status" value="2"/>
</dbReference>
<dbReference type="PANTHER" id="PTHR43615:SF1">
    <property type="entry name" value="PPDK_N DOMAIN-CONTAINING PROTEIN"/>
    <property type="match status" value="1"/>
</dbReference>
<evidence type="ECO:0000313" key="2">
    <source>
        <dbReference type="EMBL" id="GAA2913021.1"/>
    </source>
</evidence>
<dbReference type="Proteomes" id="UP001501102">
    <property type="component" value="Unassembled WGS sequence"/>
</dbReference>
<keyword evidence="3" id="KW-1185">Reference proteome</keyword>
<feature type="domain" description="Pyruvate phosphate dikinase AMP/ATP-binding" evidence="1">
    <location>
        <begin position="63"/>
        <end position="109"/>
    </location>
</feature>
<proteinExistence type="predicted"/>
<evidence type="ECO:0000259" key="1">
    <source>
        <dbReference type="Pfam" id="PF01326"/>
    </source>
</evidence>
<gene>
    <name evidence="2" type="ORF">GCM10020221_05920</name>
</gene>
<reference evidence="2 3" key="1">
    <citation type="journal article" date="2019" name="Int. J. Syst. Evol. Microbiol.">
        <title>The Global Catalogue of Microorganisms (GCM) 10K type strain sequencing project: providing services to taxonomists for standard genome sequencing and annotation.</title>
        <authorList>
            <consortium name="The Broad Institute Genomics Platform"/>
            <consortium name="The Broad Institute Genome Sequencing Center for Infectious Disease"/>
            <person name="Wu L."/>
            <person name="Ma J."/>
        </authorList>
    </citation>
    <scope>NUCLEOTIDE SEQUENCE [LARGE SCALE GENOMIC DNA]</scope>
    <source>
        <strain evidence="2 3">JCM 4087</strain>
    </source>
</reference>
<comment type="caution">
    <text evidence="2">The sequence shown here is derived from an EMBL/GenBank/DDBJ whole genome shotgun (WGS) entry which is preliminary data.</text>
</comment>
<dbReference type="Gene3D" id="3.30.470.20">
    <property type="entry name" value="ATP-grasp fold, B domain"/>
    <property type="match status" value="2"/>
</dbReference>
<protein>
    <recommendedName>
        <fullName evidence="1">Pyruvate phosphate dikinase AMP/ATP-binding domain-containing protein</fullName>
    </recommendedName>
</protein>
<dbReference type="InterPro" id="IPR002192">
    <property type="entry name" value="PPDK_AMP/ATP-bd"/>
</dbReference>
<dbReference type="SUPFAM" id="SSF56059">
    <property type="entry name" value="Glutathione synthetase ATP-binding domain-like"/>
    <property type="match status" value="1"/>
</dbReference>
<feature type="domain" description="Pyruvate phosphate dikinase AMP/ATP-binding" evidence="1">
    <location>
        <begin position="1"/>
        <end position="62"/>
    </location>
</feature>
<evidence type="ECO:0000313" key="3">
    <source>
        <dbReference type="Proteomes" id="UP001501102"/>
    </source>
</evidence>
<sequence length="109" mass="11728">MAVLVMPMVDARRAGVLFTADPVTGRRDRITVDAVEGLGEALVSGHTTGVTHVVDRTDGRLLSERPSLPTAELDQLVRLADRVEALFGGPQDIEWACAGGHCWLLQARP</sequence>
<accession>A0ABN3WHI6</accession>
<name>A0ABN3WHI6_STRTU</name>
<organism evidence="2 3">
    <name type="scientific">Streptomyces thioluteus</name>
    <dbReference type="NCBI Taxonomy" id="66431"/>
    <lineage>
        <taxon>Bacteria</taxon>
        <taxon>Bacillati</taxon>
        <taxon>Actinomycetota</taxon>
        <taxon>Actinomycetes</taxon>
        <taxon>Kitasatosporales</taxon>
        <taxon>Streptomycetaceae</taxon>
        <taxon>Streptomyces</taxon>
    </lineage>
</organism>
<dbReference type="PANTHER" id="PTHR43615">
    <property type="entry name" value="PHOSPHOENOLPYRUVATE SYNTHASE-RELATED"/>
    <property type="match status" value="1"/>
</dbReference>